<dbReference type="Proteomes" id="UP000503011">
    <property type="component" value="Chromosome"/>
</dbReference>
<evidence type="ECO:0000256" key="2">
    <source>
        <dbReference type="ARBA" id="ARBA00023315"/>
    </source>
</evidence>
<dbReference type="Pfam" id="PF08541">
    <property type="entry name" value="ACP_syn_III_C"/>
    <property type="match status" value="1"/>
</dbReference>
<dbReference type="EMBL" id="AP022871">
    <property type="protein sequence ID" value="BCB82764.1"/>
    <property type="molecule type" value="Genomic_DNA"/>
</dbReference>
<dbReference type="KEGG" id="psuu:Psuf_000770"/>
<dbReference type="CDD" id="cd00827">
    <property type="entry name" value="init_cond_enzymes"/>
    <property type="match status" value="1"/>
</dbReference>
<dbReference type="Pfam" id="PF08545">
    <property type="entry name" value="ACP_syn_III"/>
    <property type="match status" value="1"/>
</dbReference>
<dbReference type="RefSeq" id="WP_173152477.1">
    <property type="nucleotide sequence ID" value="NZ_AP022871.1"/>
</dbReference>
<evidence type="ECO:0008006" key="7">
    <source>
        <dbReference type="Google" id="ProtNLM"/>
    </source>
</evidence>
<keyword evidence="6" id="KW-1185">Reference proteome</keyword>
<reference evidence="5 6" key="2">
    <citation type="submission" date="2020-03" db="EMBL/GenBank/DDBJ databases">
        <authorList>
            <person name="Ichikawa N."/>
            <person name="Kimura A."/>
            <person name="Kitahashi Y."/>
            <person name="Uohara A."/>
        </authorList>
    </citation>
    <scope>NUCLEOTIDE SEQUENCE [LARGE SCALE GENOMIC DNA]</scope>
    <source>
        <strain evidence="5 6">NBRC 105367</strain>
    </source>
</reference>
<feature type="domain" description="Beta-ketoacyl-[acyl-carrier-protein] synthase III C-terminal" evidence="3">
    <location>
        <begin position="251"/>
        <end position="341"/>
    </location>
</feature>
<dbReference type="PANTHER" id="PTHR34069:SF2">
    <property type="entry name" value="BETA-KETOACYL-[ACYL-CARRIER-PROTEIN] SYNTHASE III"/>
    <property type="match status" value="1"/>
</dbReference>
<reference evidence="5 6" key="1">
    <citation type="submission" date="2020-03" db="EMBL/GenBank/DDBJ databases">
        <title>Whole genome shotgun sequence of Phytohabitans suffuscus NBRC 105367.</title>
        <authorList>
            <person name="Komaki H."/>
            <person name="Tamura T."/>
        </authorList>
    </citation>
    <scope>NUCLEOTIDE SEQUENCE [LARGE SCALE GENOMIC DNA]</scope>
    <source>
        <strain evidence="5 6">NBRC 105367</strain>
    </source>
</reference>
<accession>A0A6F8Y9G3</accession>
<feature type="domain" description="Beta-ketoacyl-[acyl-carrier-protein] synthase III N-terminal" evidence="4">
    <location>
        <begin position="111"/>
        <end position="181"/>
    </location>
</feature>
<dbReference type="AlphaFoldDB" id="A0A6F8Y9G3"/>
<evidence type="ECO:0000313" key="5">
    <source>
        <dbReference type="EMBL" id="BCB82764.1"/>
    </source>
</evidence>
<evidence type="ECO:0000313" key="6">
    <source>
        <dbReference type="Proteomes" id="UP000503011"/>
    </source>
</evidence>
<evidence type="ECO:0000259" key="3">
    <source>
        <dbReference type="Pfam" id="PF08541"/>
    </source>
</evidence>
<keyword evidence="2" id="KW-0012">Acyltransferase</keyword>
<dbReference type="InterPro" id="IPR016039">
    <property type="entry name" value="Thiolase-like"/>
</dbReference>
<dbReference type="Gene3D" id="3.40.47.10">
    <property type="match status" value="2"/>
</dbReference>
<protein>
    <recommendedName>
        <fullName evidence="7">Beta-ketoacyl-[acyl-carrier-protein] synthase III C-terminal domain-containing protein</fullName>
    </recommendedName>
</protein>
<dbReference type="GO" id="GO:0044550">
    <property type="term" value="P:secondary metabolite biosynthetic process"/>
    <property type="evidence" value="ECO:0007669"/>
    <property type="project" value="TreeGrafter"/>
</dbReference>
<name>A0A6F8Y9G3_9ACTN</name>
<keyword evidence="1" id="KW-0808">Transferase</keyword>
<dbReference type="InterPro" id="IPR013751">
    <property type="entry name" value="ACP_syn_III_N"/>
</dbReference>
<sequence length="349" mass="37443">MRAQDIYISGMGVFLPEILSVETAVEHGHFPADQVEGQGYTGIAVAGDLSAPEMALRAGQDALKQSGVSPNDLTALFYADSWHQGPEGWLPHFYLQHYLVGDAPDMVAVELKHGCNGTFSAMELAVGALRAEPDRKAAIITASDNFGTPHMNRWDPGGNFCVAGDGASALVLTKEPGFAQVLSLCTDSFSIMEEACRAGVSIFPPGPTIGQQLDFFARTEAFKKKVVAEGIAWTLPLKHHQKSVECMRRALDEAGVEAGDIARVIVHNLALPETEPYLGVLGFPLTQSTWDYGRGIGHLGASDHVLSIHHLLTTGQVREGDHLLLCGYGAGNTYKAAVIRILAIPDWVS</sequence>
<evidence type="ECO:0000256" key="1">
    <source>
        <dbReference type="ARBA" id="ARBA00022679"/>
    </source>
</evidence>
<gene>
    <name evidence="5" type="ORF">Psuf_000770</name>
</gene>
<dbReference type="GO" id="GO:0004315">
    <property type="term" value="F:3-oxoacyl-[acyl-carrier-protein] synthase activity"/>
    <property type="evidence" value="ECO:0007669"/>
    <property type="project" value="InterPro"/>
</dbReference>
<proteinExistence type="predicted"/>
<dbReference type="GO" id="GO:0006633">
    <property type="term" value="P:fatty acid biosynthetic process"/>
    <property type="evidence" value="ECO:0007669"/>
    <property type="project" value="InterPro"/>
</dbReference>
<dbReference type="SUPFAM" id="SSF53901">
    <property type="entry name" value="Thiolase-like"/>
    <property type="match status" value="1"/>
</dbReference>
<dbReference type="PANTHER" id="PTHR34069">
    <property type="entry name" value="3-OXOACYL-[ACYL-CARRIER-PROTEIN] SYNTHASE 3"/>
    <property type="match status" value="1"/>
</dbReference>
<evidence type="ECO:0000259" key="4">
    <source>
        <dbReference type="Pfam" id="PF08545"/>
    </source>
</evidence>
<dbReference type="InterPro" id="IPR013747">
    <property type="entry name" value="ACP_syn_III_C"/>
</dbReference>
<organism evidence="5 6">
    <name type="scientific">Phytohabitans suffuscus</name>
    <dbReference type="NCBI Taxonomy" id="624315"/>
    <lineage>
        <taxon>Bacteria</taxon>
        <taxon>Bacillati</taxon>
        <taxon>Actinomycetota</taxon>
        <taxon>Actinomycetes</taxon>
        <taxon>Micromonosporales</taxon>
        <taxon>Micromonosporaceae</taxon>
    </lineage>
</organism>